<dbReference type="RefSeq" id="WP_020193916.1">
    <property type="nucleotide sequence ID" value="NZ_BAOH01000001.1"/>
</dbReference>
<dbReference type="Pfam" id="PF16976">
    <property type="entry name" value="RcpC"/>
    <property type="match status" value="1"/>
</dbReference>
<evidence type="ECO:0000313" key="3">
    <source>
        <dbReference type="Proteomes" id="UP000031586"/>
    </source>
</evidence>
<dbReference type="NCBIfam" id="TIGR03177">
    <property type="entry name" value="pilus_cpaB"/>
    <property type="match status" value="1"/>
</dbReference>
<evidence type="ECO:0000313" key="2">
    <source>
        <dbReference type="EMBL" id="KIF54892.1"/>
    </source>
</evidence>
<dbReference type="Proteomes" id="UP000031586">
    <property type="component" value="Unassembled WGS sequence"/>
</dbReference>
<dbReference type="PATRIC" id="fig|1229493.5.peg.2815"/>
<dbReference type="EMBL" id="JPRD01000003">
    <property type="protein sequence ID" value="KIF54892.1"/>
    <property type="molecule type" value="Genomic_DNA"/>
</dbReference>
<name>A0A0C1WEZ4_9VIBR</name>
<dbReference type="AlphaFoldDB" id="A0A0C1WEZ4"/>
<proteinExistence type="predicted"/>
<sequence length="281" mass="31289">MRSRIGMVFALLALLVGGIGLYNHMTAQPQQQNPTVSQPNNSDEPQAHYVQVWRAKNNLERGTPIEIDDVQKEQMLLNIALEEGINSDIKLDFSPSTLLSKNIEVGKIVFSEYQVKENDPRYIDLLITEGKEPYSLLVSTRNLVKGYIRPGTNVDVLSVGSPKENLSDEDTDAIDFSGVNAQLILRNVKVLSVGNTKEPVDSRVKSNVSSEDDHQIVIVVEVDPSEIAKLSIAQKTMHLEVYRSHRYKEPVFAEVRDVIGNYSGVTELRGSSRQSAQGEEL</sequence>
<gene>
    <name evidence="2" type="ORF">H735_00685</name>
</gene>
<evidence type="ECO:0000259" key="1">
    <source>
        <dbReference type="Pfam" id="PF16976"/>
    </source>
</evidence>
<reference evidence="2 3" key="1">
    <citation type="submission" date="2014-07" db="EMBL/GenBank/DDBJ databases">
        <title>Unique and conserved regions in Vibrio harveyi and related species in comparison with the shrimp pathogen Vibrio harveyi CAIM 1792.</title>
        <authorList>
            <person name="Espinoza-Valles I."/>
            <person name="Vora G."/>
            <person name="Leekitcharoenphon P."/>
            <person name="Ussery D."/>
            <person name="Hoj L."/>
            <person name="Gomez-Gil B."/>
        </authorList>
    </citation>
    <scope>NUCLEOTIDE SEQUENCE [LARGE SCALE GENOMIC DNA]</scope>
    <source>
        <strain evidence="3">CAIM 1854 / LMG 25443</strain>
    </source>
</reference>
<feature type="domain" description="Flp pilus assembly protein RcpC/CpaB" evidence="1">
    <location>
        <begin position="126"/>
        <end position="239"/>
    </location>
</feature>
<accession>A0A0C1WEZ4</accession>
<dbReference type="InterPro" id="IPR031571">
    <property type="entry name" value="RcpC_dom"/>
</dbReference>
<comment type="caution">
    <text evidence="2">The sequence shown here is derived from an EMBL/GenBank/DDBJ whole genome shotgun (WGS) entry which is preliminary data.</text>
</comment>
<protein>
    <recommendedName>
        <fullName evidence="1">Flp pilus assembly protein RcpC/CpaB domain-containing protein</fullName>
    </recommendedName>
</protein>
<dbReference type="InterPro" id="IPR017592">
    <property type="entry name" value="Pilus_assmbl_Flp-typ_CpaB"/>
</dbReference>
<organism evidence="2 3">
    <name type="scientific">Vibrio owensii CAIM 1854 = LMG 25443</name>
    <dbReference type="NCBI Taxonomy" id="1229493"/>
    <lineage>
        <taxon>Bacteria</taxon>
        <taxon>Pseudomonadati</taxon>
        <taxon>Pseudomonadota</taxon>
        <taxon>Gammaproteobacteria</taxon>
        <taxon>Vibrionales</taxon>
        <taxon>Vibrionaceae</taxon>
        <taxon>Vibrio</taxon>
    </lineage>
</organism>